<organism evidence="2 3">
    <name type="scientific">Mya arenaria</name>
    <name type="common">Soft-shell clam</name>
    <dbReference type="NCBI Taxonomy" id="6604"/>
    <lineage>
        <taxon>Eukaryota</taxon>
        <taxon>Metazoa</taxon>
        <taxon>Spiralia</taxon>
        <taxon>Lophotrochozoa</taxon>
        <taxon>Mollusca</taxon>
        <taxon>Bivalvia</taxon>
        <taxon>Autobranchia</taxon>
        <taxon>Heteroconchia</taxon>
        <taxon>Euheterodonta</taxon>
        <taxon>Imparidentia</taxon>
        <taxon>Neoheterodontei</taxon>
        <taxon>Myida</taxon>
        <taxon>Myoidea</taxon>
        <taxon>Myidae</taxon>
        <taxon>Mya</taxon>
    </lineage>
</organism>
<evidence type="ECO:0000313" key="2">
    <source>
        <dbReference type="EMBL" id="WAR04027.1"/>
    </source>
</evidence>
<reference evidence="2" key="1">
    <citation type="submission" date="2022-11" db="EMBL/GenBank/DDBJ databases">
        <title>Centuries of genome instability and evolution in soft-shell clam transmissible cancer (bioRxiv).</title>
        <authorList>
            <person name="Hart S.F.M."/>
            <person name="Yonemitsu M.A."/>
            <person name="Giersch R.M."/>
            <person name="Beal B.F."/>
            <person name="Arriagada G."/>
            <person name="Davis B.W."/>
            <person name="Ostrander E.A."/>
            <person name="Goff S.P."/>
            <person name="Metzger M.J."/>
        </authorList>
    </citation>
    <scope>NUCLEOTIDE SEQUENCE</scope>
    <source>
        <strain evidence="2">MELC-2E11</strain>
        <tissue evidence="2">Siphon/mantle</tissue>
    </source>
</reference>
<dbReference type="SUPFAM" id="SSF48371">
    <property type="entry name" value="ARM repeat"/>
    <property type="match status" value="1"/>
</dbReference>
<dbReference type="InterPro" id="IPR011989">
    <property type="entry name" value="ARM-like"/>
</dbReference>
<name>A0ABY7E1Z9_MYAAR</name>
<dbReference type="Gene3D" id="1.25.10.10">
    <property type="entry name" value="Leucine-rich Repeat Variant"/>
    <property type="match status" value="1"/>
</dbReference>
<dbReference type="InterPro" id="IPR016024">
    <property type="entry name" value="ARM-type_fold"/>
</dbReference>
<sequence>MVIYCSALGNLGLHSSLLSPQLKKCKVVQSLVYAACHDSQPGVQISALLALRTLSKQDDLKKEMSSSKTVDKLSELTSTTPRPSSATPRSNSSLVTSSLQSSRGHTSSSSVLTHCSKLIQLLQGHNT</sequence>
<gene>
    <name evidence="2" type="ORF">MAR_010585</name>
</gene>
<feature type="compositionally biased region" description="Basic and acidic residues" evidence="1">
    <location>
        <begin position="58"/>
        <end position="74"/>
    </location>
</feature>
<feature type="compositionally biased region" description="Low complexity" evidence="1">
    <location>
        <begin position="77"/>
        <end position="102"/>
    </location>
</feature>
<dbReference type="EMBL" id="CP111015">
    <property type="protein sequence ID" value="WAR04027.1"/>
    <property type="molecule type" value="Genomic_DNA"/>
</dbReference>
<proteinExistence type="predicted"/>
<feature type="region of interest" description="Disordered" evidence="1">
    <location>
        <begin position="58"/>
        <end position="109"/>
    </location>
</feature>
<evidence type="ECO:0000313" key="3">
    <source>
        <dbReference type="Proteomes" id="UP001164746"/>
    </source>
</evidence>
<dbReference type="Proteomes" id="UP001164746">
    <property type="component" value="Chromosome 4"/>
</dbReference>
<protein>
    <submittedName>
        <fullName evidence="2">STK36-like protein</fullName>
    </submittedName>
</protein>
<keyword evidence="3" id="KW-1185">Reference proteome</keyword>
<evidence type="ECO:0000256" key="1">
    <source>
        <dbReference type="SAM" id="MobiDB-lite"/>
    </source>
</evidence>
<accession>A0ABY7E1Z9</accession>